<name>A0A150FU48_GONPE</name>
<protein>
    <submittedName>
        <fullName evidence="2">Uncharacterized protein</fullName>
    </submittedName>
</protein>
<comment type="caution">
    <text evidence="2">The sequence shown here is derived from an EMBL/GenBank/DDBJ whole genome shotgun (WGS) entry which is preliminary data.</text>
</comment>
<gene>
    <name evidence="2" type="ORF">GPECTOR_744g906</name>
</gene>
<sequence>MIFITTETPLCRIEDKFLRFAINLLVLDSVLRSRPALKAMVLSDEWESHATDNPNPNGKGAFTDVGQG</sequence>
<evidence type="ECO:0000313" key="2">
    <source>
        <dbReference type="EMBL" id="KXZ41132.1"/>
    </source>
</evidence>
<proteinExistence type="predicted"/>
<dbReference type="EMBL" id="LSYV01000740">
    <property type="protein sequence ID" value="KXZ41132.1"/>
    <property type="molecule type" value="Genomic_DNA"/>
</dbReference>
<evidence type="ECO:0000256" key="1">
    <source>
        <dbReference type="SAM" id="MobiDB-lite"/>
    </source>
</evidence>
<reference evidence="3" key="1">
    <citation type="journal article" date="2016" name="Nat. Commun.">
        <title>The Gonium pectorale genome demonstrates co-option of cell cycle regulation during the evolution of multicellularity.</title>
        <authorList>
            <person name="Hanschen E.R."/>
            <person name="Marriage T.N."/>
            <person name="Ferris P.J."/>
            <person name="Hamaji T."/>
            <person name="Toyoda A."/>
            <person name="Fujiyama A."/>
            <person name="Neme R."/>
            <person name="Noguchi H."/>
            <person name="Minakuchi Y."/>
            <person name="Suzuki M."/>
            <person name="Kawai-Toyooka H."/>
            <person name="Smith D.R."/>
            <person name="Sparks H."/>
            <person name="Anderson J."/>
            <person name="Bakaric R."/>
            <person name="Luria V."/>
            <person name="Karger A."/>
            <person name="Kirschner M.W."/>
            <person name="Durand P.M."/>
            <person name="Michod R.E."/>
            <person name="Nozaki H."/>
            <person name="Olson B.J."/>
        </authorList>
    </citation>
    <scope>NUCLEOTIDE SEQUENCE [LARGE SCALE GENOMIC DNA]</scope>
    <source>
        <strain evidence="3">NIES-2863</strain>
    </source>
</reference>
<organism evidence="2 3">
    <name type="scientific">Gonium pectorale</name>
    <name type="common">Green alga</name>
    <dbReference type="NCBI Taxonomy" id="33097"/>
    <lineage>
        <taxon>Eukaryota</taxon>
        <taxon>Viridiplantae</taxon>
        <taxon>Chlorophyta</taxon>
        <taxon>core chlorophytes</taxon>
        <taxon>Chlorophyceae</taxon>
        <taxon>CS clade</taxon>
        <taxon>Chlamydomonadales</taxon>
        <taxon>Volvocaceae</taxon>
        <taxon>Gonium</taxon>
    </lineage>
</organism>
<dbReference type="Proteomes" id="UP000075714">
    <property type="component" value="Unassembled WGS sequence"/>
</dbReference>
<accession>A0A150FU48</accession>
<keyword evidence="3" id="KW-1185">Reference proteome</keyword>
<feature type="region of interest" description="Disordered" evidence="1">
    <location>
        <begin position="47"/>
        <end position="68"/>
    </location>
</feature>
<evidence type="ECO:0000313" key="3">
    <source>
        <dbReference type="Proteomes" id="UP000075714"/>
    </source>
</evidence>
<dbReference type="AlphaFoldDB" id="A0A150FU48"/>